<dbReference type="EMBL" id="MDET01000005">
    <property type="protein sequence ID" value="OQM76743.1"/>
    <property type="molecule type" value="Genomic_DNA"/>
</dbReference>
<feature type="transmembrane region" description="Helical" evidence="9">
    <location>
        <begin position="156"/>
        <end position="178"/>
    </location>
</feature>
<sequence length="234" mass="25285">MELLGFGAGGWGWSFLSGLLVTVEVAILALPFGLLFGLMIALGRRSKSRLLRIASVGYANAFQAIPELLTIFAIYHGCSQLIQFLMSELDIQASWSVPGVAAGSFALGLVFAAYSSEIWLAALAGIGRGQYEAAMSLGLPGIASLRIVILPQAFRLALPGLGNLWIILLKDTALVSLISVSELMREVNLAVAATHRYFLLYLFACLGYIVLTKISEFVLERLNLRASRHLVRVA</sequence>
<evidence type="ECO:0000256" key="1">
    <source>
        <dbReference type="ARBA" id="ARBA00004429"/>
    </source>
</evidence>
<reference evidence="11 12" key="1">
    <citation type="journal article" date="2016" name="Int. J. Syst. Evol. Microbiol.">
        <title>Pseudaminobacter manganicus sp. nov., isolated from sludge of a manganese mine.</title>
        <authorList>
            <person name="Li J."/>
            <person name="Huang J."/>
            <person name="Liao S."/>
            <person name="Wang G."/>
        </authorList>
    </citation>
    <scope>NUCLEOTIDE SEQUENCE [LARGE SCALE GENOMIC DNA]</scope>
    <source>
        <strain evidence="11 12">JH-7</strain>
    </source>
</reference>
<evidence type="ECO:0000256" key="7">
    <source>
        <dbReference type="ARBA" id="ARBA00022989"/>
    </source>
</evidence>
<feature type="transmembrane region" description="Helical" evidence="9">
    <location>
        <begin position="12"/>
        <end position="38"/>
    </location>
</feature>
<dbReference type="CDD" id="cd06261">
    <property type="entry name" value="TM_PBP2"/>
    <property type="match status" value="1"/>
</dbReference>
<evidence type="ECO:0000313" key="12">
    <source>
        <dbReference type="Proteomes" id="UP000191905"/>
    </source>
</evidence>
<feature type="domain" description="ABC transmembrane type-1" evidence="10">
    <location>
        <begin position="15"/>
        <end position="219"/>
    </location>
</feature>
<keyword evidence="6 9" id="KW-0812">Transmembrane</keyword>
<dbReference type="InterPro" id="IPR010065">
    <property type="entry name" value="AA_ABC_transptr_permease_3TM"/>
</dbReference>
<evidence type="ECO:0000259" key="10">
    <source>
        <dbReference type="PROSITE" id="PS50928"/>
    </source>
</evidence>
<proteinExistence type="inferred from homology"/>
<dbReference type="InterPro" id="IPR035906">
    <property type="entry name" value="MetI-like_sf"/>
</dbReference>
<dbReference type="GO" id="GO:0043190">
    <property type="term" value="C:ATP-binding cassette (ABC) transporter complex"/>
    <property type="evidence" value="ECO:0007669"/>
    <property type="project" value="InterPro"/>
</dbReference>
<dbReference type="PANTHER" id="PTHR30133">
    <property type="entry name" value="CATIONIC AMINO ACID TRANSPORTER, MEMBRANE COMPONENT"/>
    <property type="match status" value="1"/>
</dbReference>
<dbReference type="Proteomes" id="UP000191905">
    <property type="component" value="Unassembled WGS sequence"/>
</dbReference>
<evidence type="ECO:0000256" key="6">
    <source>
        <dbReference type="ARBA" id="ARBA00022692"/>
    </source>
</evidence>
<keyword evidence="3 9" id="KW-0813">Transport</keyword>
<dbReference type="OrthoDB" id="9815029at2"/>
<feature type="transmembrane region" description="Helical" evidence="9">
    <location>
        <begin position="50"/>
        <end position="75"/>
    </location>
</feature>
<keyword evidence="5" id="KW-0997">Cell inner membrane</keyword>
<comment type="similarity">
    <text evidence="2">Belongs to the binding-protein-dependent transport system permease family. HisMQ subfamily.</text>
</comment>
<evidence type="ECO:0000313" key="11">
    <source>
        <dbReference type="EMBL" id="OQM76743.1"/>
    </source>
</evidence>
<dbReference type="Pfam" id="PF00528">
    <property type="entry name" value="BPD_transp_1"/>
    <property type="match status" value="1"/>
</dbReference>
<accession>A0A1V8RUC0</accession>
<keyword evidence="7 9" id="KW-1133">Transmembrane helix</keyword>
<dbReference type="InterPro" id="IPR051613">
    <property type="entry name" value="ABC_transp_permease_HisMQ"/>
</dbReference>
<dbReference type="InterPro" id="IPR000515">
    <property type="entry name" value="MetI-like"/>
</dbReference>
<evidence type="ECO:0000256" key="5">
    <source>
        <dbReference type="ARBA" id="ARBA00022519"/>
    </source>
</evidence>
<name>A0A1V8RUC0_9HYPH</name>
<evidence type="ECO:0000256" key="4">
    <source>
        <dbReference type="ARBA" id="ARBA00022475"/>
    </source>
</evidence>
<dbReference type="AlphaFoldDB" id="A0A1V8RUC0"/>
<dbReference type="Gene3D" id="1.10.3720.10">
    <property type="entry name" value="MetI-like"/>
    <property type="match status" value="1"/>
</dbReference>
<dbReference type="PROSITE" id="PS50928">
    <property type="entry name" value="ABC_TM1"/>
    <property type="match status" value="1"/>
</dbReference>
<protein>
    <recommendedName>
        <fullName evidence="10">ABC transmembrane type-1 domain-containing protein</fullName>
    </recommendedName>
</protein>
<dbReference type="PANTHER" id="PTHR30133:SF2">
    <property type="entry name" value="ARGININE ABC TRANSPORTER PERMEASE PROTEIN ARTQ"/>
    <property type="match status" value="1"/>
</dbReference>
<comment type="caution">
    <text evidence="11">The sequence shown here is derived from an EMBL/GenBank/DDBJ whole genome shotgun (WGS) entry which is preliminary data.</text>
</comment>
<evidence type="ECO:0000256" key="3">
    <source>
        <dbReference type="ARBA" id="ARBA00022448"/>
    </source>
</evidence>
<feature type="transmembrane region" description="Helical" evidence="9">
    <location>
        <begin position="198"/>
        <end position="219"/>
    </location>
</feature>
<organism evidence="11 12">
    <name type="scientific">Manganibacter manganicus</name>
    <dbReference type="NCBI Taxonomy" id="1873176"/>
    <lineage>
        <taxon>Bacteria</taxon>
        <taxon>Pseudomonadati</taxon>
        <taxon>Pseudomonadota</taxon>
        <taxon>Alphaproteobacteria</taxon>
        <taxon>Hyphomicrobiales</taxon>
        <taxon>Phyllobacteriaceae</taxon>
        <taxon>Manganibacter</taxon>
    </lineage>
</organism>
<keyword evidence="4" id="KW-1003">Cell membrane</keyword>
<evidence type="ECO:0000256" key="8">
    <source>
        <dbReference type="ARBA" id="ARBA00023136"/>
    </source>
</evidence>
<comment type="subcellular location">
    <subcellularLocation>
        <location evidence="1">Cell inner membrane</location>
        <topology evidence="1">Multi-pass membrane protein</topology>
    </subcellularLocation>
    <subcellularLocation>
        <location evidence="9">Cell membrane</location>
        <topology evidence="9">Multi-pass membrane protein</topology>
    </subcellularLocation>
</comment>
<evidence type="ECO:0000256" key="2">
    <source>
        <dbReference type="ARBA" id="ARBA00010072"/>
    </source>
</evidence>
<dbReference type="RefSeq" id="WP_080918489.1">
    <property type="nucleotide sequence ID" value="NZ_MDET01000005.1"/>
</dbReference>
<gene>
    <name evidence="11" type="ORF">BFN67_12600</name>
</gene>
<keyword evidence="12" id="KW-1185">Reference proteome</keyword>
<dbReference type="GO" id="GO:0022857">
    <property type="term" value="F:transmembrane transporter activity"/>
    <property type="evidence" value="ECO:0007669"/>
    <property type="project" value="InterPro"/>
</dbReference>
<keyword evidence="8 9" id="KW-0472">Membrane</keyword>
<dbReference type="STRING" id="1873176.BFN67_12600"/>
<dbReference type="NCBIfam" id="TIGR01726">
    <property type="entry name" value="HEQRo_perm_3TM"/>
    <property type="match status" value="1"/>
</dbReference>
<evidence type="ECO:0000256" key="9">
    <source>
        <dbReference type="RuleBase" id="RU363032"/>
    </source>
</evidence>
<dbReference type="SUPFAM" id="SSF161098">
    <property type="entry name" value="MetI-like"/>
    <property type="match status" value="1"/>
</dbReference>